<keyword evidence="1" id="KW-0812">Transmembrane</keyword>
<dbReference type="EMBL" id="RNRV01000013">
    <property type="protein sequence ID" value="MHO04577.1"/>
    <property type="molecule type" value="Genomic_DNA"/>
</dbReference>
<keyword evidence="1" id="KW-1133">Transmembrane helix</keyword>
<evidence type="ECO:0000313" key="2">
    <source>
        <dbReference type="EMBL" id="MHO04577.1"/>
    </source>
</evidence>
<feature type="transmembrane region" description="Helical" evidence="1">
    <location>
        <begin position="15"/>
        <end position="34"/>
    </location>
</feature>
<name>A0A3L0W230_ECOLX</name>
<proteinExistence type="predicted"/>
<protein>
    <submittedName>
        <fullName evidence="2">Uncharacterized protein</fullName>
    </submittedName>
</protein>
<evidence type="ECO:0000256" key="1">
    <source>
        <dbReference type="SAM" id="Phobius"/>
    </source>
</evidence>
<organism evidence="2">
    <name type="scientific">Escherichia coli</name>
    <dbReference type="NCBI Taxonomy" id="562"/>
    <lineage>
        <taxon>Bacteria</taxon>
        <taxon>Pseudomonadati</taxon>
        <taxon>Pseudomonadota</taxon>
        <taxon>Gammaproteobacteria</taxon>
        <taxon>Enterobacterales</taxon>
        <taxon>Enterobacteriaceae</taxon>
        <taxon>Escherichia</taxon>
    </lineage>
</organism>
<dbReference type="AlphaFoldDB" id="A0A3L0W230"/>
<comment type="caution">
    <text evidence="2">The sequence shown here is derived from an EMBL/GenBank/DDBJ whole genome shotgun (WGS) entry which is preliminary data.</text>
</comment>
<dbReference type="NCBIfam" id="NF038220">
    <property type="entry name" value="IcmT_TraK"/>
    <property type="match status" value="1"/>
</dbReference>
<accession>A0A3L0W230</accession>
<keyword evidence="1" id="KW-0472">Membrane</keyword>
<gene>
    <name evidence="2" type="ORF">D9F05_09355</name>
</gene>
<sequence length="96" mass="11570">MSNRQNKWRWTPNDIRILGVIDARAGLAFAPYLLDINSLALFKACFAGFLFFAALAYWKFTPTVLWRFLRRKIIGPRRQALPWWRRKKRSLFPWRL</sequence>
<dbReference type="InterPro" id="IPR047756">
    <property type="entry name" value="IcmT-like"/>
</dbReference>
<feature type="transmembrane region" description="Helical" evidence="1">
    <location>
        <begin position="40"/>
        <end position="60"/>
    </location>
</feature>
<reference evidence="2" key="1">
    <citation type="submission" date="2018-10" db="EMBL/GenBank/DDBJ databases">
        <authorList>
            <consortium name="NARMS: The National Antimicrobial Resistance Monitoring System"/>
        </authorList>
    </citation>
    <scope>NUCLEOTIDE SEQUENCE [LARGE SCALE GENOMIC DNA]</scope>
    <source>
        <strain evidence="2">CVM N17EC0388</strain>
    </source>
</reference>